<reference evidence="3" key="1">
    <citation type="journal article" date="2020" name="Stud. Mycol.">
        <title>101 Dothideomycetes genomes: a test case for predicting lifestyles and emergence of pathogens.</title>
        <authorList>
            <person name="Haridas S."/>
            <person name="Albert R."/>
            <person name="Binder M."/>
            <person name="Bloem J."/>
            <person name="Labutti K."/>
            <person name="Salamov A."/>
            <person name="Andreopoulos B."/>
            <person name="Baker S."/>
            <person name="Barry K."/>
            <person name="Bills G."/>
            <person name="Bluhm B."/>
            <person name="Cannon C."/>
            <person name="Castanera R."/>
            <person name="Culley D."/>
            <person name="Daum C."/>
            <person name="Ezra D."/>
            <person name="Gonzalez J."/>
            <person name="Henrissat B."/>
            <person name="Kuo A."/>
            <person name="Liang C."/>
            <person name="Lipzen A."/>
            <person name="Lutzoni F."/>
            <person name="Magnuson J."/>
            <person name="Mondo S."/>
            <person name="Nolan M."/>
            <person name="Ohm R."/>
            <person name="Pangilinan J."/>
            <person name="Park H.-J."/>
            <person name="Ramirez L."/>
            <person name="Alfaro M."/>
            <person name="Sun H."/>
            <person name="Tritt A."/>
            <person name="Yoshinaga Y."/>
            <person name="Zwiers L.-H."/>
            <person name="Turgeon B."/>
            <person name="Goodwin S."/>
            <person name="Spatafora J."/>
            <person name="Crous P."/>
            <person name="Grigoriev I."/>
        </authorList>
    </citation>
    <scope>NUCLEOTIDE SEQUENCE</scope>
    <source>
        <strain evidence="3">CBS 627.86</strain>
    </source>
</reference>
<feature type="chain" id="PRO_5025581964" description="4Fe-4S ferredoxin-type domain-containing protein" evidence="2">
    <location>
        <begin position="26"/>
        <end position="503"/>
    </location>
</feature>
<dbReference type="Proteomes" id="UP000799770">
    <property type="component" value="Unassembled WGS sequence"/>
</dbReference>
<protein>
    <recommendedName>
        <fullName evidence="5">4Fe-4S ferredoxin-type domain-containing protein</fullName>
    </recommendedName>
</protein>
<feature type="region of interest" description="Disordered" evidence="1">
    <location>
        <begin position="400"/>
        <end position="420"/>
    </location>
</feature>
<evidence type="ECO:0008006" key="5">
    <source>
        <dbReference type="Google" id="ProtNLM"/>
    </source>
</evidence>
<feature type="signal peptide" evidence="2">
    <location>
        <begin position="1"/>
        <end position="25"/>
    </location>
</feature>
<sequence>MPKYAHSFRPIPLLLTTMLAHVSTAIVFPTTPPLLSSSGTRVQFSSSSNARYYNSSVPLGAANTTGMFRTGPLVKTSLKNDGSHSLRSETTTYPLPTGQTGPSWSFSVSFNFSTSRVTGTANTLSAFSSATRSSWTEFQSETAPWSTGNSTQQPNGTNAFPIPFPLPPKPTATSTTSSHYTFPHSTHESVITPVLPTPTIATMGSTTWDWNEVTLTETMTPSDMSVDIITNSEWKHNFWLSTSDSHGNPTEIPVIKCACICTNTCDKDNNDDNDSNHFIFVLFWRIPRLPGVQFSFPRLPDFHFAPCIHTMLSSTITSTITSDAPSSTTTTTSTMQYSCTPYIKDESQCDCTPLNCPSDSATCANQIGVKGENGCNQDCSGCSLGVVPVSSFVAPATSTFASTSEAPTPSSPPPPRDPEECYHRPWGALIDTSEEDSQPVKSVIDQFCRDNALKIVGKDAPEDIYSRWDISGWGFPNDSHYGCAQTPRRFLNAKRGRFGNRIV</sequence>
<keyword evidence="4" id="KW-1185">Reference proteome</keyword>
<evidence type="ECO:0000256" key="2">
    <source>
        <dbReference type="SAM" id="SignalP"/>
    </source>
</evidence>
<evidence type="ECO:0000313" key="3">
    <source>
        <dbReference type="EMBL" id="KAF2114613.1"/>
    </source>
</evidence>
<keyword evidence="2" id="KW-0732">Signal</keyword>
<name>A0A6A5Z6E5_9PLEO</name>
<dbReference type="EMBL" id="ML977325">
    <property type="protein sequence ID" value="KAF2114613.1"/>
    <property type="molecule type" value="Genomic_DNA"/>
</dbReference>
<evidence type="ECO:0000256" key="1">
    <source>
        <dbReference type="SAM" id="MobiDB-lite"/>
    </source>
</evidence>
<proteinExistence type="predicted"/>
<evidence type="ECO:0000313" key="4">
    <source>
        <dbReference type="Proteomes" id="UP000799770"/>
    </source>
</evidence>
<gene>
    <name evidence="3" type="ORF">BDV96DRAFT_101691</name>
</gene>
<dbReference type="AlphaFoldDB" id="A0A6A5Z6E5"/>
<accession>A0A6A5Z6E5</accession>
<organism evidence="3 4">
    <name type="scientific">Lophiotrema nucula</name>
    <dbReference type="NCBI Taxonomy" id="690887"/>
    <lineage>
        <taxon>Eukaryota</taxon>
        <taxon>Fungi</taxon>
        <taxon>Dikarya</taxon>
        <taxon>Ascomycota</taxon>
        <taxon>Pezizomycotina</taxon>
        <taxon>Dothideomycetes</taxon>
        <taxon>Pleosporomycetidae</taxon>
        <taxon>Pleosporales</taxon>
        <taxon>Lophiotremataceae</taxon>
        <taxon>Lophiotrema</taxon>
    </lineage>
</organism>
<dbReference type="OrthoDB" id="3799408at2759"/>